<keyword evidence="1 2" id="KW-0728">SH3 domain</keyword>
<protein>
    <recommendedName>
        <fullName evidence="4">SH3 domain-containing protein</fullName>
    </recommendedName>
</protein>
<dbReference type="Pfam" id="PF14604">
    <property type="entry name" value="SH3_9"/>
    <property type="match status" value="1"/>
</dbReference>
<feature type="compositionally biased region" description="Polar residues" evidence="3">
    <location>
        <begin position="54"/>
        <end position="70"/>
    </location>
</feature>
<comment type="caution">
    <text evidence="5">The sequence shown here is derived from an EMBL/GenBank/DDBJ whole genome shotgun (WGS) entry which is preliminary data.</text>
</comment>
<dbReference type="Proteomes" id="UP001626550">
    <property type="component" value="Unassembled WGS sequence"/>
</dbReference>
<evidence type="ECO:0000256" key="1">
    <source>
        <dbReference type="ARBA" id="ARBA00022443"/>
    </source>
</evidence>
<gene>
    <name evidence="5" type="ORF">Ciccas_007663</name>
</gene>
<accession>A0ABD2Q2G2</accession>
<evidence type="ECO:0000256" key="2">
    <source>
        <dbReference type="PROSITE-ProRule" id="PRU00192"/>
    </source>
</evidence>
<dbReference type="SUPFAM" id="SSF50044">
    <property type="entry name" value="SH3-domain"/>
    <property type="match status" value="1"/>
</dbReference>
<evidence type="ECO:0000313" key="6">
    <source>
        <dbReference type="Proteomes" id="UP001626550"/>
    </source>
</evidence>
<reference evidence="5 6" key="1">
    <citation type="submission" date="2024-11" db="EMBL/GenBank/DDBJ databases">
        <title>Adaptive evolution of stress response genes in parasites aligns with host niche diversity.</title>
        <authorList>
            <person name="Hahn C."/>
            <person name="Resl P."/>
        </authorList>
    </citation>
    <scope>NUCLEOTIDE SEQUENCE [LARGE SCALE GENOMIC DNA]</scope>
    <source>
        <strain evidence="5">EGGRZ-B1_66</strain>
        <tissue evidence="5">Body</tissue>
    </source>
</reference>
<dbReference type="Gene3D" id="2.30.30.40">
    <property type="entry name" value="SH3 Domains"/>
    <property type="match status" value="1"/>
</dbReference>
<dbReference type="SMART" id="SM00326">
    <property type="entry name" value="SH3"/>
    <property type="match status" value="1"/>
</dbReference>
<proteinExistence type="predicted"/>
<dbReference type="AlphaFoldDB" id="A0ABD2Q2G2"/>
<evidence type="ECO:0000313" key="5">
    <source>
        <dbReference type="EMBL" id="KAL3313734.1"/>
    </source>
</evidence>
<feature type="region of interest" description="Disordered" evidence="3">
    <location>
        <begin position="83"/>
        <end position="118"/>
    </location>
</feature>
<keyword evidence="6" id="KW-1185">Reference proteome</keyword>
<evidence type="ECO:0000259" key="4">
    <source>
        <dbReference type="PROSITE" id="PS50002"/>
    </source>
</evidence>
<evidence type="ECO:0000256" key="3">
    <source>
        <dbReference type="SAM" id="MobiDB-lite"/>
    </source>
</evidence>
<sequence>MQNFARSWDQYIEFESTFNRSMEINNSSMRELLLCLMEKSDQLEKQSHDFSAHSPMSNASYQSRMSQDQHLRNRYSQPLNGELSVVSNSQRQSDSPNNLDIDHPPTIAKKPAIPHSRTDNFVDLNSKIKLCPYDYLQKNKSTNKESSTYEPLRPTRTEEHTYNTISSDDDDRLANKSQLNHEKRAENSGSVYAKVIKPHVGIRQVQSPMRNGTKSYQNAKNGPRDSEYINMVPEASNGLKPPFMSQFKDELSFQRDEVLRVLPWPNDEDHEDGWFFGERIQTRERGLFPENYTRIRS</sequence>
<feature type="region of interest" description="Disordered" evidence="3">
    <location>
        <begin position="141"/>
        <end position="172"/>
    </location>
</feature>
<dbReference type="EMBL" id="JBJKFK010001208">
    <property type="protein sequence ID" value="KAL3313734.1"/>
    <property type="molecule type" value="Genomic_DNA"/>
</dbReference>
<name>A0ABD2Q2G2_9PLAT</name>
<organism evidence="5 6">
    <name type="scientific">Cichlidogyrus casuarinus</name>
    <dbReference type="NCBI Taxonomy" id="1844966"/>
    <lineage>
        <taxon>Eukaryota</taxon>
        <taxon>Metazoa</taxon>
        <taxon>Spiralia</taxon>
        <taxon>Lophotrochozoa</taxon>
        <taxon>Platyhelminthes</taxon>
        <taxon>Monogenea</taxon>
        <taxon>Monopisthocotylea</taxon>
        <taxon>Dactylogyridea</taxon>
        <taxon>Ancyrocephalidae</taxon>
        <taxon>Cichlidogyrus</taxon>
    </lineage>
</organism>
<feature type="domain" description="SH3" evidence="4">
    <location>
        <begin position="226"/>
        <end position="297"/>
    </location>
</feature>
<dbReference type="InterPro" id="IPR036028">
    <property type="entry name" value="SH3-like_dom_sf"/>
</dbReference>
<dbReference type="PROSITE" id="PS50002">
    <property type="entry name" value="SH3"/>
    <property type="match status" value="1"/>
</dbReference>
<dbReference type="InterPro" id="IPR001452">
    <property type="entry name" value="SH3_domain"/>
</dbReference>
<feature type="region of interest" description="Disordered" evidence="3">
    <location>
        <begin position="45"/>
        <end position="70"/>
    </location>
</feature>
<feature type="compositionally biased region" description="Polar residues" evidence="3">
    <location>
        <begin position="83"/>
        <end position="98"/>
    </location>
</feature>